<keyword evidence="1" id="KW-0732">Signal</keyword>
<keyword evidence="4" id="KW-1185">Reference proteome</keyword>
<gene>
    <name evidence="3" type="ORF">GCM10020369_45900</name>
</gene>
<dbReference type="InterPro" id="IPR003431">
    <property type="entry name" value="B-propeller_Phytase"/>
</dbReference>
<name>A0ABP6T279_9ACTN</name>
<feature type="signal peptide" evidence="1">
    <location>
        <begin position="1"/>
        <end position="18"/>
    </location>
</feature>
<dbReference type="EMBL" id="BAAAYN010000029">
    <property type="protein sequence ID" value="GAA3390746.1"/>
    <property type="molecule type" value="Genomic_DNA"/>
</dbReference>
<comment type="caution">
    <text evidence="3">The sequence shown here is derived from an EMBL/GenBank/DDBJ whole genome shotgun (WGS) entry which is preliminary data.</text>
</comment>
<dbReference type="Gene3D" id="2.120.10.30">
    <property type="entry name" value="TolB, C-terminal domain"/>
    <property type="match status" value="1"/>
</dbReference>
<dbReference type="Proteomes" id="UP001501676">
    <property type="component" value="Unassembled WGS sequence"/>
</dbReference>
<proteinExistence type="predicted"/>
<sequence length="339" mass="36761">MRLLAALVMLATALTPDAATAPATRPGAVPTAAAAVETEPVAHSAAAALDVGLWRDPARRRRSMLVGTDQKGPLETYDLSGRRLQRINNVYPTGVDVRGNVVVATSGRTLRVYTVDPGTRRLTQRAVVPTGVTPYGLCLYRSARTERLHAFATSVGGRVEQWQLTVRGRRVAAKSLRTWKIGTRLDACVADDSNGALYVSEQRYAVWRYRAEPDAGLGRTRVDWAKTRWSGADGKVTANAEGLAIAGDRLYVSSQGSSDFAVYHRVSNAYLGRFRVANSTGDSGVDGCQDSVGIEATSRPLGPRFPNGLFVCHDGYNVDDTTVHRENFKLVPMTRAMRP</sequence>
<evidence type="ECO:0000313" key="3">
    <source>
        <dbReference type="EMBL" id="GAA3390746.1"/>
    </source>
</evidence>
<dbReference type="SUPFAM" id="SSF50956">
    <property type="entry name" value="Thermostable phytase (3-phytase)"/>
    <property type="match status" value="1"/>
</dbReference>
<feature type="chain" id="PRO_5045077273" description="BPP domain-containing protein" evidence="1">
    <location>
        <begin position="19"/>
        <end position="339"/>
    </location>
</feature>
<dbReference type="InterPro" id="IPR011042">
    <property type="entry name" value="6-blade_b-propeller_TolB-like"/>
</dbReference>
<organism evidence="3 4">
    <name type="scientific">Cryptosporangium minutisporangium</name>
    <dbReference type="NCBI Taxonomy" id="113569"/>
    <lineage>
        <taxon>Bacteria</taxon>
        <taxon>Bacillati</taxon>
        <taxon>Actinomycetota</taxon>
        <taxon>Actinomycetes</taxon>
        <taxon>Cryptosporangiales</taxon>
        <taxon>Cryptosporangiaceae</taxon>
        <taxon>Cryptosporangium</taxon>
    </lineage>
</organism>
<reference evidence="4" key="1">
    <citation type="journal article" date="2019" name="Int. J. Syst. Evol. Microbiol.">
        <title>The Global Catalogue of Microorganisms (GCM) 10K type strain sequencing project: providing services to taxonomists for standard genome sequencing and annotation.</title>
        <authorList>
            <consortium name="The Broad Institute Genomics Platform"/>
            <consortium name="The Broad Institute Genome Sequencing Center for Infectious Disease"/>
            <person name="Wu L."/>
            <person name="Ma J."/>
        </authorList>
    </citation>
    <scope>NUCLEOTIDE SEQUENCE [LARGE SCALE GENOMIC DNA]</scope>
    <source>
        <strain evidence="4">JCM 9458</strain>
    </source>
</reference>
<accession>A0ABP6T279</accession>
<evidence type="ECO:0000259" key="2">
    <source>
        <dbReference type="PROSITE" id="PS51662"/>
    </source>
</evidence>
<evidence type="ECO:0000256" key="1">
    <source>
        <dbReference type="SAM" id="SignalP"/>
    </source>
</evidence>
<dbReference type="PROSITE" id="PS51662">
    <property type="entry name" value="BP_PHYTASE"/>
    <property type="match status" value="1"/>
</dbReference>
<dbReference type="Pfam" id="PF02333">
    <property type="entry name" value="Phytase"/>
    <property type="match status" value="1"/>
</dbReference>
<protein>
    <recommendedName>
        <fullName evidence="2">BPP domain-containing protein</fullName>
    </recommendedName>
</protein>
<dbReference type="RefSeq" id="WP_345730238.1">
    <property type="nucleotide sequence ID" value="NZ_BAAAYN010000029.1"/>
</dbReference>
<evidence type="ECO:0000313" key="4">
    <source>
        <dbReference type="Proteomes" id="UP001501676"/>
    </source>
</evidence>
<feature type="domain" description="BPP" evidence="2">
    <location>
        <begin position="22"/>
        <end position="339"/>
    </location>
</feature>